<dbReference type="Proteomes" id="UP000664702">
    <property type="component" value="Chromosome"/>
</dbReference>
<dbReference type="EMBL" id="CP086136">
    <property type="protein sequence ID" value="UEM08986.1"/>
    <property type="molecule type" value="Genomic_DNA"/>
</dbReference>
<dbReference type="KEGG" id="bban:J4G43_030065"/>
<proteinExistence type="predicted"/>
<protein>
    <submittedName>
        <fullName evidence="1">Uncharacterized protein</fullName>
    </submittedName>
</protein>
<evidence type="ECO:0000313" key="2">
    <source>
        <dbReference type="Proteomes" id="UP000664702"/>
    </source>
</evidence>
<dbReference type="RefSeq" id="WP_223154006.1">
    <property type="nucleotide sequence ID" value="NZ_CP086136.1"/>
</dbReference>
<gene>
    <name evidence="1" type="ORF">J4G43_030065</name>
</gene>
<name>A0A9X9XMU2_9BRAD</name>
<dbReference type="AlphaFoldDB" id="A0A9X9XMU2"/>
<organism evidence="1 2">
    <name type="scientific">Bradyrhizobium barranii subsp. barranii</name>
    <dbReference type="NCBI Taxonomy" id="2823807"/>
    <lineage>
        <taxon>Bacteria</taxon>
        <taxon>Pseudomonadati</taxon>
        <taxon>Pseudomonadota</taxon>
        <taxon>Alphaproteobacteria</taxon>
        <taxon>Hyphomicrobiales</taxon>
        <taxon>Nitrobacteraceae</taxon>
        <taxon>Bradyrhizobium</taxon>
        <taxon>Bradyrhizobium barranii</taxon>
    </lineage>
</organism>
<evidence type="ECO:0000313" key="1">
    <source>
        <dbReference type="EMBL" id="UEM08986.1"/>
    </source>
</evidence>
<reference evidence="1 2" key="1">
    <citation type="journal article" date="2022" name="Int. J. Syst. Evol. Microbiol.">
        <title>Strains of Bradyrhizobium barranii sp. nov. associated with legumes native to Canada are symbionts of soybeans and belong to different subspecies (subsp. barranii subsp. nov. and subsp. apii subsp. nov.) and symbiovars (sv. glycinearum and sv. septentrionale).</title>
        <authorList>
            <person name="Bromfield E.S.P."/>
            <person name="Cloutier S."/>
            <person name="Wasai-Hara S."/>
            <person name="Minamisawa K."/>
        </authorList>
    </citation>
    <scope>NUCLEOTIDE SEQUENCE [LARGE SCALE GENOMIC DNA]</scope>
    <source>
        <strain evidence="1 2">144S4</strain>
    </source>
</reference>
<sequence length="91" mass="10196">MAMSFPFLMAINSAFLLRTKHMPKKNCLIVHAAGRQLDLLRGEASRIAKANKVDWWIDRADVGTLFCFEDANATDAFARTCDNFGVRCQDG</sequence>
<accession>A0A9X9XMU2</accession>